<protein>
    <submittedName>
        <fullName evidence="2">Uncharacterized protein</fullName>
    </submittedName>
</protein>
<dbReference type="AlphaFoldDB" id="A0A364RCP5"/>
<dbReference type="Pfam" id="PF22000">
    <property type="entry name" value="DUF6929"/>
    <property type="match status" value="1"/>
</dbReference>
<comment type="caution">
    <text evidence="2">The sequence shown here is derived from an EMBL/GenBank/DDBJ whole genome shotgun (WGS) entry which is preliminary data.</text>
</comment>
<feature type="chain" id="PRO_5016967815" evidence="1">
    <location>
        <begin position="20"/>
        <end position="338"/>
    </location>
</feature>
<feature type="signal peptide" evidence="1">
    <location>
        <begin position="1"/>
        <end position="19"/>
    </location>
</feature>
<evidence type="ECO:0000313" key="3">
    <source>
        <dbReference type="Proteomes" id="UP000251692"/>
    </source>
</evidence>
<reference evidence="2 3" key="2">
    <citation type="submission" date="2018-07" db="EMBL/GenBank/DDBJ databases">
        <title>Pontibacter sp. 2b14 genomic sequence and assembly.</title>
        <authorList>
            <person name="Du Z.-J."/>
        </authorList>
    </citation>
    <scope>NUCLEOTIDE SEQUENCE [LARGE SCALE GENOMIC DNA]</scope>
    <source>
        <strain evidence="2 3">2b14</strain>
    </source>
</reference>
<dbReference type="PROSITE" id="PS51257">
    <property type="entry name" value="PROKAR_LIPOPROTEIN"/>
    <property type="match status" value="1"/>
</dbReference>
<dbReference type="RefSeq" id="WP_112305711.1">
    <property type="nucleotide sequence ID" value="NZ_QMDV01000003.1"/>
</dbReference>
<evidence type="ECO:0000313" key="2">
    <source>
        <dbReference type="EMBL" id="RAU82118.1"/>
    </source>
</evidence>
<accession>A0A364RCP5</accession>
<keyword evidence="3" id="KW-1185">Reference proteome</keyword>
<evidence type="ECO:0000256" key="1">
    <source>
        <dbReference type="SAM" id="SignalP"/>
    </source>
</evidence>
<organism evidence="2 3">
    <name type="scientific">Pontibacter arcticus</name>
    <dbReference type="NCBI Taxonomy" id="2080288"/>
    <lineage>
        <taxon>Bacteria</taxon>
        <taxon>Pseudomonadati</taxon>
        <taxon>Bacteroidota</taxon>
        <taxon>Cytophagia</taxon>
        <taxon>Cytophagales</taxon>
        <taxon>Hymenobacteraceae</taxon>
        <taxon>Pontibacter</taxon>
    </lineage>
</organism>
<dbReference type="EMBL" id="QMDV01000003">
    <property type="protein sequence ID" value="RAU82118.1"/>
    <property type="molecule type" value="Genomic_DNA"/>
</dbReference>
<sequence length="338" mass="36951">MTRYLYFVILASFIFFGTACQKKTVPQESEKPLQMQASVTQTIPFANMPSASGIEKAGTGYYVIGDDAPFLYLLDANFKPAGKFAFMDTVSFASGRIPSATKPDLESMAQFTRSDTTYLLMLGSGSAATRNVAYLVQADNPKKYKKVDVSDFYTFLKQVLARNGADQLNLEGLAINDTHAYLLQRSFGQEQSILLRFKREEFLNYITGSTAMPIASVFHFQLPKLGPYQASFSGAYLLQDNLFFTATIEGTPDAIADGEVHGSFVGYIPLLELQENKGFPVTIPVVQLDLADGKKYAGKVESLVVSQADSLGTFRAIIVSDDDKGGSDLLEVTLSGIQ</sequence>
<keyword evidence="1" id="KW-0732">Signal</keyword>
<proteinExistence type="predicted"/>
<reference evidence="2 3" key="1">
    <citation type="submission" date="2018-06" db="EMBL/GenBank/DDBJ databases">
        <authorList>
            <person name="Liu Z.-W."/>
        </authorList>
    </citation>
    <scope>NUCLEOTIDE SEQUENCE [LARGE SCALE GENOMIC DNA]</scope>
    <source>
        <strain evidence="2 3">2b14</strain>
    </source>
</reference>
<dbReference type="InterPro" id="IPR053851">
    <property type="entry name" value="DUF6929"/>
</dbReference>
<dbReference type="OrthoDB" id="6710009at2"/>
<name>A0A364RCP5_9BACT</name>
<dbReference type="Proteomes" id="UP000251692">
    <property type="component" value="Unassembled WGS sequence"/>
</dbReference>
<gene>
    <name evidence="2" type="ORF">DP923_09920</name>
</gene>